<evidence type="ECO:0000256" key="11">
    <source>
        <dbReference type="RuleBase" id="RU003783"/>
    </source>
</evidence>
<keyword evidence="8 10" id="KW-0460">Magnesium</keyword>
<evidence type="ECO:0000313" key="14">
    <source>
        <dbReference type="EMBL" id="HIX82448.1"/>
    </source>
</evidence>
<dbReference type="AlphaFoldDB" id="A0A9D1XMX3"/>
<comment type="similarity">
    <text evidence="3 10 13">Belongs to the IPP transferase family.</text>
</comment>
<evidence type="ECO:0000256" key="12">
    <source>
        <dbReference type="RuleBase" id="RU003784"/>
    </source>
</evidence>
<organism evidence="14 15">
    <name type="scientific">Candidatus Erysipelatoclostridium merdavium</name>
    <dbReference type="NCBI Taxonomy" id="2838566"/>
    <lineage>
        <taxon>Bacteria</taxon>
        <taxon>Bacillati</taxon>
        <taxon>Bacillota</taxon>
        <taxon>Erysipelotrichia</taxon>
        <taxon>Erysipelotrichales</taxon>
        <taxon>Erysipelotrichales incertae sedis</taxon>
    </lineage>
</organism>
<evidence type="ECO:0000256" key="6">
    <source>
        <dbReference type="ARBA" id="ARBA00022741"/>
    </source>
</evidence>
<dbReference type="EMBL" id="DXET01000241">
    <property type="protein sequence ID" value="HIX82448.1"/>
    <property type="molecule type" value="Genomic_DNA"/>
</dbReference>
<reference evidence="14" key="2">
    <citation type="submission" date="2021-04" db="EMBL/GenBank/DDBJ databases">
        <authorList>
            <person name="Gilroy R."/>
        </authorList>
    </citation>
    <scope>NUCLEOTIDE SEQUENCE</scope>
    <source>
        <strain evidence="14">ChiGjej1B1-14440</strain>
    </source>
</reference>
<dbReference type="EC" id="2.5.1.75" evidence="10"/>
<dbReference type="HAMAP" id="MF_00185">
    <property type="entry name" value="IPP_trans"/>
    <property type="match status" value="1"/>
</dbReference>
<comment type="caution">
    <text evidence="14">The sequence shown here is derived from an EMBL/GenBank/DDBJ whole genome shotgun (WGS) entry which is preliminary data.</text>
</comment>
<feature type="binding site" evidence="10">
    <location>
        <begin position="11"/>
        <end position="16"/>
    </location>
    <ligand>
        <name>substrate</name>
    </ligand>
</feature>
<comment type="subunit">
    <text evidence="10">Monomer.</text>
</comment>
<gene>
    <name evidence="10 14" type="primary">miaA</name>
    <name evidence="14" type="ORF">H9980_10855</name>
</gene>
<dbReference type="SUPFAM" id="SSF52540">
    <property type="entry name" value="P-loop containing nucleoside triphosphate hydrolases"/>
    <property type="match status" value="2"/>
</dbReference>
<reference evidence="14" key="1">
    <citation type="journal article" date="2021" name="PeerJ">
        <title>Extensive microbial diversity within the chicken gut microbiome revealed by metagenomics and culture.</title>
        <authorList>
            <person name="Gilroy R."/>
            <person name="Ravi A."/>
            <person name="Getino M."/>
            <person name="Pursley I."/>
            <person name="Horton D.L."/>
            <person name="Alikhan N.F."/>
            <person name="Baker D."/>
            <person name="Gharbi K."/>
            <person name="Hall N."/>
            <person name="Watson M."/>
            <person name="Adriaenssens E.M."/>
            <person name="Foster-Nyarko E."/>
            <person name="Jarju S."/>
            <person name="Secka A."/>
            <person name="Antonio M."/>
            <person name="Oren A."/>
            <person name="Chaudhuri R.R."/>
            <person name="La Ragione R."/>
            <person name="Hildebrand F."/>
            <person name="Pallen M.J."/>
        </authorList>
    </citation>
    <scope>NUCLEOTIDE SEQUENCE</scope>
    <source>
        <strain evidence="14">ChiGjej1B1-14440</strain>
    </source>
</reference>
<feature type="region of interest" description="Interaction with substrate tRNA" evidence="10">
    <location>
        <begin position="34"/>
        <end position="37"/>
    </location>
</feature>
<feature type="binding site" evidence="10">
    <location>
        <begin position="9"/>
        <end position="16"/>
    </location>
    <ligand>
        <name>ATP</name>
        <dbReference type="ChEBI" id="CHEBI:30616"/>
    </ligand>
</feature>
<evidence type="ECO:0000256" key="8">
    <source>
        <dbReference type="ARBA" id="ARBA00022842"/>
    </source>
</evidence>
<name>A0A9D1XMX3_9FIRM</name>
<proteinExistence type="inferred from homology"/>
<sequence length="311" mass="36317">MDKVIVVVGPTGVGKTKMGVALAKYFNGEVISGDSMQIYKTMDIGTAKVTKQEMDGVVHHLIDIKNPDESYSVKDFQDEVRKKIKEITMRNKLPIIVGGTGLYIKAALYDYQFSDSQIEHQEYVKKYQDYTNEQLYQYLLEIDELSAKELHPNNRQRVLRAIAIYESTGVKKSETLAKQKHEMIYDAKFIGLTLDRELLYERINERVDLMMEQGLLKEIESLMGKNYSSDLQSMKAIGYKEWFAYYDKKQTLQETIELIKKHSRNYAKRQYTWFNNQVPVNWFTVNLDDFDSTVDEVKEYLKEQGIKNENN</sequence>
<accession>A0A9D1XMX3</accession>
<comment type="cofactor">
    <cofactor evidence="1 10">
        <name>Mg(2+)</name>
        <dbReference type="ChEBI" id="CHEBI:18420"/>
    </cofactor>
</comment>
<dbReference type="NCBIfam" id="TIGR00174">
    <property type="entry name" value="miaA"/>
    <property type="match status" value="1"/>
</dbReference>
<evidence type="ECO:0000256" key="2">
    <source>
        <dbReference type="ARBA" id="ARBA00003213"/>
    </source>
</evidence>
<evidence type="ECO:0000256" key="10">
    <source>
        <dbReference type="HAMAP-Rule" id="MF_00185"/>
    </source>
</evidence>
<dbReference type="InterPro" id="IPR018022">
    <property type="entry name" value="IPT"/>
</dbReference>
<dbReference type="PANTHER" id="PTHR11088:SF60">
    <property type="entry name" value="TRNA DIMETHYLALLYLTRANSFERASE"/>
    <property type="match status" value="1"/>
</dbReference>
<evidence type="ECO:0000256" key="1">
    <source>
        <dbReference type="ARBA" id="ARBA00001946"/>
    </source>
</evidence>
<comment type="catalytic activity">
    <reaction evidence="9 10 11">
        <text>adenosine(37) in tRNA + dimethylallyl diphosphate = N(6)-dimethylallyladenosine(37) in tRNA + diphosphate</text>
        <dbReference type="Rhea" id="RHEA:26482"/>
        <dbReference type="Rhea" id="RHEA-COMP:10162"/>
        <dbReference type="Rhea" id="RHEA-COMP:10375"/>
        <dbReference type="ChEBI" id="CHEBI:33019"/>
        <dbReference type="ChEBI" id="CHEBI:57623"/>
        <dbReference type="ChEBI" id="CHEBI:74411"/>
        <dbReference type="ChEBI" id="CHEBI:74415"/>
        <dbReference type="EC" id="2.5.1.75"/>
    </reaction>
</comment>
<dbReference type="GO" id="GO:0052381">
    <property type="term" value="F:tRNA dimethylallyltransferase activity"/>
    <property type="evidence" value="ECO:0007669"/>
    <property type="project" value="UniProtKB-UniRule"/>
</dbReference>
<protein>
    <recommendedName>
        <fullName evidence="10">tRNA dimethylallyltransferase</fullName>
        <ecNumber evidence="10">2.5.1.75</ecNumber>
    </recommendedName>
    <alternativeName>
        <fullName evidence="10">Dimethylallyl diphosphate:tRNA dimethylallyltransferase</fullName>
        <shortName evidence="10">DMAPP:tRNA dimethylallyltransferase</shortName>
        <shortName evidence="10">DMATase</shortName>
    </alternativeName>
    <alternativeName>
        <fullName evidence="10">Isopentenyl-diphosphate:tRNA isopentenyltransferase</fullName>
        <shortName evidence="10">IPP transferase</shortName>
        <shortName evidence="10">IPPT</shortName>
        <shortName evidence="10">IPTase</shortName>
    </alternativeName>
</protein>
<keyword evidence="7 10" id="KW-0067">ATP-binding</keyword>
<dbReference type="Gene3D" id="3.40.50.300">
    <property type="entry name" value="P-loop containing nucleotide triphosphate hydrolases"/>
    <property type="match status" value="1"/>
</dbReference>
<dbReference type="GO" id="GO:0006400">
    <property type="term" value="P:tRNA modification"/>
    <property type="evidence" value="ECO:0007669"/>
    <property type="project" value="TreeGrafter"/>
</dbReference>
<evidence type="ECO:0000256" key="13">
    <source>
        <dbReference type="RuleBase" id="RU003785"/>
    </source>
</evidence>
<dbReference type="GO" id="GO:0005524">
    <property type="term" value="F:ATP binding"/>
    <property type="evidence" value="ECO:0007669"/>
    <property type="project" value="UniProtKB-UniRule"/>
</dbReference>
<dbReference type="Pfam" id="PF01715">
    <property type="entry name" value="IPPT"/>
    <property type="match status" value="1"/>
</dbReference>
<evidence type="ECO:0000256" key="4">
    <source>
        <dbReference type="ARBA" id="ARBA00022679"/>
    </source>
</evidence>
<keyword evidence="4 10" id="KW-0808">Transferase</keyword>
<feature type="site" description="Interaction with substrate tRNA" evidence="10">
    <location>
        <position position="100"/>
    </location>
</feature>
<keyword evidence="5 10" id="KW-0819">tRNA processing</keyword>
<dbReference type="InterPro" id="IPR039657">
    <property type="entry name" value="Dimethylallyltransferase"/>
</dbReference>
<evidence type="ECO:0000256" key="5">
    <source>
        <dbReference type="ARBA" id="ARBA00022694"/>
    </source>
</evidence>
<dbReference type="InterPro" id="IPR027417">
    <property type="entry name" value="P-loop_NTPase"/>
</dbReference>
<dbReference type="Gene3D" id="1.10.20.140">
    <property type="match status" value="1"/>
</dbReference>
<comment type="caution">
    <text evidence="10">Lacks conserved residue(s) required for the propagation of feature annotation.</text>
</comment>
<comment type="function">
    <text evidence="2 10 12">Catalyzes the transfer of a dimethylallyl group onto the adenine at position 37 in tRNAs that read codons beginning with uridine, leading to the formation of N6-(dimethylallyl)adenosine (i(6)A).</text>
</comment>
<keyword evidence="6 10" id="KW-0547">Nucleotide-binding</keyword>
<evidence type="ECO:0000256" key="7">
    <source>
        <dbReference type="ARBA" id="ARBA00022840"/>
    </source>
</evidence>
<evidence type="ECO:0000256" key="9">
    <source>
        <dbReference type="ARBA" id="ARBA00049563"/>
    </source>
</evidence>
<feature type="region of interest" description="Interaction with substrate tRNA" evidence="10">
    <location>
        <begin position="156"/>
        <end position="160"/>
    </location>
</feature>
<dbReference type="Proteomes" id="UP000886724">
    <property type="component" value="Unassembled WGS sequence"/>
</dbReference>
<evidence type="ECO:0000256" key="3">
    <source>
        <dbReference type="ARBA" id="ARBA00005842"/>
    </source>
</evidence>
<dbReference type="PANTHER" id="PTHR11088">
    <property type="entry name" value="TRNA DIMETHYLALLYLTRANSFERASE"/>
    <property type="match status" value="1"/>
</dbReference>
<evidence type="ECO:0000313" key="15">
    <source>
        <dbReference type="Proteomes" id="UP000886724"/>
    </source>
</evidence>